<evidence type="ECO:0000313" key="2">
    <source>
        <dbReference type="EMBL" id="OUM88380.1"/>
    </source>
</evidence>
<dbReference type="Pfam" id="PF01248">
    <property type="entry name" value="Ribosomal_L7Ae"/>
    <property type="match status" value="1"/>
</dbReference>
<proteinExistence type="predicted"/>
<dbReference type="NCBIfam" id="NF004078">
    <property type="entry name" value="PRK05583.1"/>
    <property type="match status" value="1"/>
</dbReference>
<sequence length="107" mass="11891">MNREFLQHLGLCYRAGKLLDGEARVLSALRKGKVRMVLLSSDASENTKKRLMDKCAHCGIPCLVTYERTSLGKAIGKNERVVLGIADQGFADLLMRDWKKPGGEVNE</sequence>
<feature type="domain" description="Ribosomal protein eL8/eL30/eS12/Gadd45" evidence="1">
    <location>
        <begin position="9"/>
        <end position="92"/>
    </location>
</feature>
<gene>
    <name evidence="2" type="ORF">BAA01_08395</name>
</gene>
<evidence type="ECO:0000259" key="1">
    <source>
        <dbReference type="Pfam" id="PF01248"/>
    </source>
</evidence>
<dbReference type="InterPro" id="IPR029064">
    <property type="entry name" value="Ribosomal_eL30-like_sf"/>
</dbReference>
<organism evidence="2 3">
    <name type="scientific">Bacillus thermozeamaize</name>
    <dbReference type="NCBI Taxonomy" id="230954"/>
    <lineage>
        <taxon>Bacteria</taxon>
        <taxon>Bacillati</taxon>
        <taxon>Bacillota</taxon>
        <taxon>Bacilli</taxon>
        <taxon>Bacillales</taxon>
        <taxon>Bacillaceae</taxon>
        <taxon>Bacillus</taxon>
    </lineage>
</organism>
<evidence type="ECO:0000313" key="3">
    <source>
        <dbReference type="Proteomes" id="UP000196475"/>
    </source>
</evidence>
<dbReference type="InterPro" id="IPR004038">
    <property type="entry name" value="Ribosomal_eL8/eL30/eS12/Gad45"/>
</dbReference>
<accession>A0A1Y3PM27</accession>
<comment type="caution">
    <text evidence="2">The sequence shown here is derived from an EMBL/GenBank/DDBJ whole genome shotgun (WGS) entry which is preliminary data.</text>
</comment>
<protein>
    <recommendedName>
        <fullName evidence="1">Ribosomal protein eL8/eL30/eS12/Gadd45 domain-containing protein</fullName>
    </recommendedName>
</protein>
<reference evidence="3" key="1">
    <citation type="submission" date="2016-06" db="EMBL/GenBank/DDBJ databases">
        <authorList>
            <person name="Nascimento L."/>
            <person name="Pereira R.V."/>
            <person name="Martins L.F."/>
            <person name="Quaggio R.B."/>
            <person name="Silva A.M."/>
            <person name="Setubal J.C."/>
        </authorList>
    </citation>
    <scope>NUCLEOTIDE SEQUENCE [LARGE SCALE GENOMIC DNA]</scope>
</reference>
<dbReference type="AlphaFoldDB" id="A0A1Y3PM27"/>
<dbReference type="Proteomes" id="UP000196475">
    <property type="component" value="Unassembled WGS sequence"/>
</dbReference>
<dbReference type="Gene3D" id="3.30.1330.30">
    <property type="match status" value="1"/>
</dbReference>
<dbReference type="SUPFAM" id="SSF55315">
    <property type="entry name" value="L30e-like"/>
    <property type="match status" value="1"/>
</dbReference>
<dbReference type="EMBL" id="LZRT01000062">
    <property type="protein sequence ID" value="OUM88380.1"/>
    <property type="molecule type" value="Genomic_DNA"/>
</dbReference>
<name>A0A1Y3PM27_9BACI</name>